<accession>A0A6J0JP46</accession>
<dbReference type="Pfam" id="PF03732">
    <property type="entry name" value="Retrotrans_gag"/>
    <property type="match status" value="1"/>
</dbReference>
<dbReference type="PANTHER" id="PTHR37610:SF97">
    <property type="entry name" value="RETROTRANSPOSON GAG DOMAIN-CONTAINING PROTEIN"/>
    <property type="match status" value="1"/>
</dbReference>
<proteinExistence type="predicted"/>
<sequence length="186" mass="20855">MVIERKVGRRVSRATASARRSTVRETPSPDPPSPLPFVSSESYNSIHSLFYLTNGDNPGAAIISEIWKDLETRYHITNIPRSYQLSQQIWSLQQGTMDLATYYTTLKTLWDEPDGAACAKTCHTCDCCKVMSKQAEQAKIIKFLAGLNEFYGIIRGQVIIKKNIAEKEGIPLTGTSSKMKLAKYFL</sequence>
<reference evidence="3" key="1">
    <citation type="journal article" date="2019" name="Database">
        <title>The radish genome database (RadishGD): an integrated information resource for radish genomics.</title>
        <authorList>
            <person name="Yu H.J."/>
            <person name="Baek S."/>
            <person name="Lee Y.J."/>
            <person name="Cho A."/>
            <person name="Mun J.H."/>
        </authorList>
    </citation>
    <scope>NUCLEOTIDE SEQUENCE [LARGE SCALE GENOMIC DNA]</scope>
    <source>
        <strain evidence="3">cv. WK10039</strain>
    </source>
</reference>
<evidence type="ECO:0000256" key="1">
    <source>
        <dbReference type="SAM" id="MobiDB-lite"/>
    </source>
</evidence>
<dbReference type="InterPro" id="IPR005162">
    <property type="entry name" value="Retrotrans_gag_dom"/>
</dbReference>
<evidence type="ECO:0000259" key="2">
    <source>
        <dbReference type="Pfam" id="PF03732"/>
    </source>
</evidence>
<organism evidence="3 4">
    <name type="scientific">Raphanus sativus</name>
    <name type="common">Radish</name>
    <name type="synonym">Raphanus raphanistrum var. sativus</name>
    <dbReference type="NCBI Taxonomy" id="3726"/>
    <lineage>
        <taxon>Eukaryota</taxon>
        <taxon>Viridiplantae</taxon>
        <taxon>Streptophyta</taxon>
        <taxon>Embryophyta</taxon>
        <taxon>Tracheophyta</taxon>
        <taxon>Spermatophyta</taxon>
        <taxon>Magnoliopsida</taxon>
        <taxon>eudicotyledons</taxon>
        <taxon>Gunneridae</taxon>
        <taxon>Pentapetalae</taxon>
        <taxon>rosids</taxon>
        <taxon>malvids</taxon>
        <taxon>Brassicales</taxon>
        <taxon>Brassicaceae</taxon>
        <taxon>Brassiceae</taxon>
        <taxon>Raphanus</taxon>
    </lineage>
</organism>
<name>A0A6J0JP46_RAPSA</name>
<dbReference type="PANTHER" id="PTHR37610">
    <property type="entry name" value="CCHC-TYPE DOMAIN-CONTAINING PROTEIN"/>
    <property type="match status" value="1"/>
</dbReference>
<evidence type="ECO:0000313" key="4">
    <source>
        <dbReference type="RefSeq" id="XP_018437437.1"/>
    </source>
</evidence>
<dbReference type="RefSeq" id="XP_018437437.1">
    <property type="nucleotide sequence ID" value="XM_018581935.2"/>
</dbReference>
<dbReference type="KEGG" id="rsz:108809791"/>
<protein>
    <submittedName>
        <fullName evidence="4">Uncharacterized protein LOC108809791 isoform X1</fullName>
    </submittedName>
</protein>
<keyword evidence="3" id="KW-1185">Reference proteome</keyword>
<feature type="region of interest" description="Disordered" evidence="1">
    <location>
        <begin position="1"/>
        <end position="36"/>
    </location>
</feature>
<gene>
    <name evidence="4" type="primary">LOC108809791</name>
</gene>
<dbReference type="Proteomes" id="UP000504610">
    <property type="component" value="Chromosome 6"/>
</dbReference>
<dbReference type="AlphaFoldDB" id="A0A6J0JP46"/>
<feature type="domain" description="Retrotransposon gag" evidence="2">
    <location>
        <begin position="60"/>
        <end position="149"/>
    </location>
</feature>
<evidence type="ECO:0000313" key="3">
    <source>
        <dbReference type="Proteomes" id="UP000504610"/>
    </source>
</evidence>
<dbReference type="GeneID" id="108809791"/>
<reference evidence="4" key="2">
    <citation type="submission" date="2025-08" db="UniProtKB">
        <authorList>
            <consortium name="RefSeq"/>
        </authorList>
    </citation>
    <scope>IDENTIFICATION</scope>
    <source>
        <tissue evidence="4">Leaf</tissue>
    </source>
</reference>
<dbReference type="OrthoDB" id="911950at2759"/>